<gene>
    <name evidence="2" type="ORF">JCR33_15155</name>
</gene>
<reference evidence="2" key="1">
    <citation type="submission" date="2020-12" db="EMBL/GenBank/DDBJ databases">
        <title>Bacterial taxonomy.</title>
        <authorList>
            <person name="Pan X."/>
        </authorList>
    </citation>
    <scope>NUCLEOTIDE SEQUENCE</scope>
    <source>
        <strain evidence="2">B2012</strain>
    </source>
</reference>
<dbReference type="Gene3D" id="3.40.50.10540">
    <property type="entry name" value="Crotonobetainyl-coa:carnitine coa-transferase, domain 1"/>
    <property type="match status" value="1"/>
</dbReference>
<dbReference type="Pfam" id="PF02515">
    <property type="entry name" value="CoA_transf_3"/>
    <property type="match status" value="1"/>
</dbReference>
<dbReference type="Gene3D" id="3.30.1540.10">
    <property type="entry name" value="formyl-coa transferase, domain 3"/>
    <property type="match status" value="1"/>
</dbReference>
<keyword evidence="3" id="KW-1185">Reference proteome</keyword>
<dbReference type="AlphaFoldDB" id="A0A934MM83"/>
<accession>A0A934MM83</accession>
<sequence length="398" mass="41908">MLDFTRVIAGPYLTAMLADLGADVVKVEDPVTGDDARTHYPPGKNGEASIFLALNRSKRSVAINLATEEGRALAARLAATADVLVENFRPGTMARFGLDADRLIAANPRLVYCALSGYGYTSRFGPLPGYDPIIQAETGYMYMTGDASMPPIRAGGSVIDILTGVHGALAIVAALKARETSGRGQFIDVSLFDTALSSLGYMLQGPLVTGENPERLGNTSFFMAPNGLYDCADGKIMLSAGNNRLFAKLCGALGVPEMAQRAAFASNAARLANLEELTARLSERLATRTRAEWIATLREHGVPAGAVRTPLETLASPEAEASGMLHDIEHPVVGAMRIVGNPLHLSSTPAYPPRPAPRHGEHTEEALADWLGAGAGELASLRRAGAIGTRDRGASSAA</sequence>
<dbReference type="EMBL" id="JAEKJA010000012">
    <property type="protein sequence ID" value="MBJ3777044.1"/>
    <property type="molecule type" value="Genomic_DNA"/>
</dbReference>
<protein>
    <submittedName>
        <fullName evidence="2">CoA transferase</fullName>
    </submittedName>
</protein>
<name>A0A934MM83_9HYPH</name>
<dbReference type="PANTHER" id="PTHR48207:SF3">
    <property type="entry name" value="SUCCINATE--HYDROXYMETHYLGLUTARATE COA-TRANSFERASE"/>
    <property type="match status" value="1"/>
</dbReference>
<dbReference type="GO" id="GO:0008410">
    <property type="term" value="F:CoA-transferase activity"/>
    <property type="evidence" value="ECO:0007669"/>
    <property type="project" value="TreeGrafter"/>
</dbReference>
<dbReference type="InterPro" id="IPR044855">
    <property type="entry name" value="CoA-Trfase_III_dom3_sf"/>
</dbReference>
<proteinExistence type="predicted"/>
<dbReference type="Proteomes" id="UP000609531">
    <property type="component" value="Unassembled WGS sequence"/>
</dbReference>
<dbReference type="PANTHER" id="PTHR48207">
    <property type="entry name" value="SUCCINATE--HYDROXYMETHYLGLUTARATE COA-TRANSFERASE"/>
    <property type="match status" value="1"/>
</dbReference>
<comment type="caution">
    <text evidence="2">The sequence shown here is derived from an EMBL/GenBank/DDBJ whole genome shotgun (WGS) entry which is preliminary data.</text>
</comment>
<dbReference type="InterPro" id="IPR023606">
    <property type="entry name" value="CoA-Trfase_III_dom_1_sf"/>
</dbReference>
<evidence type="ECO:0000313" key="3">
    <source>
        <dbReference type="Proteomes" id="UP000609531"/>
    </source>
</evidence>
<dbReference type="SUPFAM" id="SSF89796">
    <property type="entry name" value="CoA-transferase family III (CaiB/BaiF)"/>
    <property type="match status" value="1"/>
</dbReference>
<evidence type="ECO:0000313" key="2">
    <source>
        <dbReference type="EMBL" id="MBJ3777044.1"/>
    </source>
</evidence>
<evidence type="ECO:0000256" key="1">
    <source>
        <dbReference type="ARBA" id="ARBA00022679"/>
    </source>
</evidence>
<keyword evidence="1 2" id="KW-0808">Transferase</keyword>
<dbReference type="InterPro" id="IPR050483">
    <property type="entry name" value="CoA-transferase_III_domain"/>
</dbReference>
<dbReference type="InterPro" id="IPR003673">
    <property type="entry name" value="CoA-Trfase_fam_III"/>
</dbReference>
<organism evidence="2 3">
    <name type="scientific">Acuticoccus mangrovi</name>
    <dbReference type="NCBI Taxonomy" id="2796142"/>
    <lineage>
        <taxon>Bacteria</taxon>
        <taxon>Pseudomonadati</taxon>
        <taxon>Pseudomonadota</taxon>
        <taxon>Alphaproteobacteria</taxon>
        <taxon>Hyphomicrobiales</taxon>
        <taxon>Amorphaceae</taxon>
        <taxon>Acuticoccus</taxon>
    </lineage>
</organism>